<protein>
    <submittedName>
        <fullName evidence="2">Hypothetical_protein</fullName>
    </submittedName>
</protein>
<evidence type="ECO:0000313" key="1">
    <source>
        <dbReference type="EMBL" id="CAI9943969.1"/>
    </source>
</evidence>
<accession>A0AA86Q2A7</accession>
<evidence type="ECO:0000313" key="2">
    <source>
        <dbReference type="EMBL" id="CAL6037020.1"/>
    </source>
</evidence>
<dbReference type="AlphaFoldDB" id="A0AA86Q2A7"/>
<sequence length="690" mass="74894">MIGYSKGCVSINNVQISTIVNGNATISNNGIIGQVNENINVSFYQLYLTYNYIAKQNYTNTETNVSALIGQVSKAFIIINNSQIIDTNIISFSNTALLIGSVSNAKVEINILNVYNSSVLSVSSQLAQSAGFFSVVINSSINIQTITINLINITTINAKQSYVGGIVALSKLSTLRTENIKILFINITSTSISTSYTSALLANIQNSSYSIDSYTIAQSNIISIGNVSFSAGIASFTTFSQSKVQAVSIEESIISAQSEQLEGVSAGLISVIQNSDIIINKITIKITIIKSNSNYVRTGGIIAKFYNGTAQIDQIIIKNTYILATDILFRNITLDPIPIFNTSTYWGYQAAIIGYLINATVVIDQVQLLNSNLQLHSKESNSAGGVIGFLRYSSIQINRIILQNITINASSSLYSCSSAINGAYDIIIKVPLDDFQNSTLSNIQVINCSIMSQSDNFSSWSGGISALVIQNATIDIFNVVVQQTQILASGQNQQSYAGGIFGQFSDSIVKSIIDVAIQQSRIICENKLQVYCGGFIGYANNSNIQLSGIVFKNINITAKSILSDVFTGSFGYLSQLNLNMFDITIKNIIFNSVGINVYQNSIVGFVNNKNNIIMSNSVIESVQISAVGTNIFQSVLMYLQNSEISNNVIQIKKSYSTGFSNINDIDLDNCKLLKVYISNQNEYIVEQKGC</sequence>
<name>A0AA86Q2A7_9EUKA</name>
<reference evidence="2 3" key="2">
    <citation type="submission" date="2024-07" db="EMBL/GenBank/DDBJ databases">
        <authorList>
            <person name="Akdeniz Z."/>
        </authorList>
    </citation>
    <scope>NUCLEOTIDE SEQUENCE [LARGE SCALE GENOMIC DNA]</scope>
</reference>
<proteinExistence type="predicted"/>
<gene>
    <name evidence="1" type="ORF">HINF_LOCUS31614</name>
    <name evidence="2" type="ORF">HINF_LOCUS36692</name>
</gene>
<evidence type="ECO:0000313" key="3">
    <source>
        <dbReference type="Proteomes" id="UP001642409"/>
    </source>
</evidence>
<keyword evidence="3" id="KW-1185">Reference proteome</keyword>
<comment type="caution">
    <text evidence="1">The sequence shown here is derived from an EMBL/GenBank/DDBJ whole genome shotgun (WGS) entry which is preliminary data.</text>
</comment>
<organism evidence="1">
    <name type="scientific">Hexamita inflata</name>
    <dbReference type="NCBI Taxonomy" id="28002"/>
    <lineage>
        <taxon>Eukaryota</taxon>
        <taxon>Metamonada</taxon>
        <taxon>Diplomonadida</taxon>
        <taxon>Hexamitidae</taxon>
        <taxon>Hexamitinae</taxon>
        <taxon>Hexamita</taxon>
    </lineage>
</organism>
<reference evidence="1" key="1">
    <citation type="submission" date="2023-06" db="EMBL/GenBank/DDBJ databases">
        <authorList>
            <person name="Kurt Z."/>
        </authorList>
    </citation>
    <scope>NUCLEOTIDE SEQUENCE</scope>
</reference>
<dbReference type="EMBL" id="CAXDID020000135">
    <property type="protein sequence ID" value="CAL6037020.1"/>
    <property type="molecule type" value="Genomic_DNA"/>
</dbReference>
<dbReference type="Proteomes" id="UP001642409">
    <property type="component" value="Unassembled WGS sequence"/>
</dbReference>
<dbReference type="EMBL" id="CATOUU010000720">
    <property type="protein sequence ID" value="CAI9943969.1"/>
    <property type="molecule type" value="Genomic_DNA"/>
</dbReference>